<evidence type="ECO:0008006" key="3">
    <source>
        <dbReference type="Google" id="ProtNLM"/>
    </source>
</evidence>
<evidence type="ECO:0000313" key="2">
    <source>
        <dbReference type="Proteomes" id="UP000824211"/>
    </source>
</evidence>
<protein>
    <recommendedName>
        <fullName evidence="3">Lipoprotein</fullName>
    </recommendedName>
</protein>
<gene>
    <name evidence="1" type="ORF">H9771_10170</name>
</gene>
<reference evidence="1" key="1">
    <citation type="journal article" date="2021" name="PeerJ">
        <title>Extensive microbial diversity within the chicken gut microbiome revealed by metagenomics and culture.</title>
        <authorList>
            <person name="Gilroy R."/>
            <person name="Ravi A."/>
            <person name="Getino M."/>
            <person name="Pursley I."/>
            <person name="Horton D.L."/>
            <person name="Alikhan N.F."/>
            <person name="Baker D."/>
            <person name="Gharbi K."/>
            <person name="Hall N."/>
            <person name="Watson M."/>
            <person name="Adriaenssens E.M."/>
            <person name="Foster-Nyarko E."/>
            <person name="Jarju S."/>
            <person name="Secka A."/>
            <person name="Antonio M."/>
            <person name="Oren A."/>
            <person name="Chaudhuri R.R."/>
            <person name="La Ragione R."/>
            <person name="Hildebrand F."/>
            <person name="Pallen M.J."/>
        </authorList>
    </citation>
    <scope>NUCLEOTIDE SEQUENCE</scope>
    <source>
        <strain evidence="1">ChiHjej9B8-13557</strain>
    </source>
</reference>
<name>A0A9D2MFR5_9FIRM</name>
<sequence length="189" mass="21823">MEIKEIIVQSVIGIMSIAMFTGCSRDVIEHQFHIETQTQIESVTDIIDSEESIQTFEEYLKQHGFEAKIGFLTIEPEDFLFDSKNPPPLDDVSIRDISPEKLNEWVANPDSRLCIYTECEPDGGLYEQLPIVMNHMNKFYVALQSLGDEWEKGEGFKDKTDMYLLSSMVEENGKYYLETILTTRYSKII</sequence>
<organism evidence="1 2">
    <name type="scientific">Candidatus Faecalibacterium faecipullorum</name>
    <dbReference type="NCBI Taxonomy" id="2838578"/>
    <lineage>
        <taxon>Bacteria</taxon>
        <taxon>Bacillati</taxon>
        <taxon>Bacillota</taxon>
        <taxon>Clostridia</taxon>
        <taxon>Eubacteriales</taxon>
        <taxon>Oscillospiraceae</taxon>
        <taxon>Faecalibacterium</taxon>
    </lineage>
</organism>
<evidence type="ECO:0000313" key="1">
    <source>
        <dbReference type="EMBL" id="HJB59995.1"/>
    </source>
</evidence>
<dbReference type="PROSITE" id="PS51257">
    <property type="entry name" value="PROKAR_LIPOPROTEIN"/>
    <property type="match status" value="1"/>
</dbReference>
<dbReference type="EMBL" id="DWXX01000192">
    <property type="protein sequence ID" value="HJB59995.1"/>
    <property type="molecule type" value="Genomic_DNA"/>
</dbReference>
<accession>A0A9D2MFR5</accession>
<reference evidence="1" key="2">
    <citation type="submission" date="2021-04" db="EMBL/GenBank/DDBJ databases">
        <authorList>
            <person name="Gilroy R."/>
        </authorList>
    </citation>
    <scope>NUCLEOTIDE SEQUENCE</scope>
    <source>
        <strain evidence="1">ChiHjej9B8-13557</strain>
    </source>
</reference>
<dbReference type="AlphaFoldDB" id="A0A9D2MFR5"/>
<comment type="caution">
    <text evidence="1">The sequence shown here is derived from an EMBL/GenBank/DDBJ whole genome shotgun (WGS) entry which is preliminary data.</text>
</comment>
<dbReference type="Proteomes" id="UP000824211">
    <property type="component" value="Unassembled WGS sequence"/>
</dbReference>
<proteinExistence type="predicted"/>